<dbReference type="Proteomes" id="UP000018936">
    <property type="component" value="Unassembled WGS sequence"/>
</dbReference>
<evidence type="ECO:0000313" key="2">
    <source>
        <dbReference type="EMBL" id="ETE68456.1"/>
    </source>
</evidence>
<comment type="caution">
    <text evidence="2">The sequence shown here is derived from an EMBL/GenBank/DDBJ whole genome shotgun (WGS) entry which is preliminary data.</text>
</comment>
<evidence type="ECO:0000256" key="1">
    <source>
        <dbReference type="SAM" id="MobiDB-lite"/>
    </source>
</evidence>
<feature type="non-terminal residue" evidence="2">
    <location>
        <position position="21"/>
    </location>
</feature>
<gene>
    <name evidence="2" type="ORF">L345_05772</name>
</gene>
<dbReference type="AlphaFoldDB" id="V8P2N3"/>
<keyword evidence="3" id="KW-1185">Reference proteome</keyword>
<sequence length="21" mass="2515">MGGRKGRKEGRKGKREGRRWE</sequence>
<evidence type="ECO:0000313" key="3">
    <source>
        <dbReference type="Proteomes" id="UP000018936"/>
    </source>
</evidence>
<feature type="region of interest" description="Disordered" evidence="1">
    <location>
        <begin position="1"/>
        <end position="21"/>
    </location>
</feature>
<organism evidence="2 3">
    <name type="scientific">Ophiophagus hannah</name>
    <name type="common">King cobra</name>
    <name type="synonym">Naja hannah</name>
    <dbReference type="NCBI Taxonomy" id="8665"/>
    <lineage>
        <taxon>Eukaryota</taxon>
        <taxon>Metazoa</taxon>
        <taxon>Chordata</taxon>
        <taxon>Craniata</taxon>
        <taxon>Vertebrata</taxon>
        <taxon>Euteleostomi</taxon>
        <taxon>Lepidosauria</taxon>
        <taxon>Squamata</taxon>
        <taxon>Bifurcata</taxon>
        <taxon>Unidentata</taxon>
        <taxon>Episquamata</taxon>
        <taxon>Toxicofera</taxon>
        <taxon>Serpentes</taxon>
        <taxon>Colubroidea</taxon>
        <taxon>Elapidae</taxon>
        <taxon>Elapinae</taxon>
        <taxon>Ophiophagus</taxon>
    </lineage>
</organism>
<reference evidence="2 3" key="1">
    <citation type="journal article" date="2013" name="Proc. Natl. Acad. Sci. U.S.A.">
        <title>The king cobra genome reveals dynamic gene evolution and adaptation in the snake venom system.</title>
        <authorList>
            <person name="Vonk F.J."/>
            <person name="Casewell N.R."/>
            <person name="Henkel C.V."/>
            <person name="Heimberg A.M."/>
            <person name="Jansen H.J."/>
            <person name="McCleary R.J."/>
            <person name="Kerkkamp H.M."/>
            <person name="Vos R.A."/>
            <person name="Guerreiro I."/>
            <person name="Calvete J.J."/>
            <person name="Wuster W."/>
            <person name="Woods A.E."/>
            <person name="Logan J.M."/>
            <person name="Harrison R.A."/>
            <person name="Castoe T.A."/>
            <person name="de Koning A.P."/>
            <person name="Pollock D.D."/>
            <person name="Yandell M."/>
            <person name="Calderon D."/>
            <person name="Renjifo C."/>
            <person name="Currier R.B."/>
            <person name="Salgado D."/>
            <person name="Pla D."/>
            <person name="Sanz L."/>
            <person name="Hyder A.S."/>
            <person name="Ribeiro J.M."/>
            <person name="Arntzen J.W."/>
            <person name="van den Thillart G.E."/>
            <person name="Boetzer M."/>
            <person name="Pirovano W."/>
            <person name="Dirks R.P."/>
            <person name="Spaink H.P."/>
            <person name="Duboule D."/>
            <person name="McGlinn E."/>
            <person name="Kini R.M."/>
            <person name="Richardson M.K."/>
        </authorList>
    </citation>
    <scope>NUCLEOTIDE SEQUENCE</scope>
    <source>
        <tissue evidence="2">Blood</tissue>
    </source>
</reference>
<dbReference type="EMBL" id="AZIM01001015">
    <property type="protein sequence ID" value="ETE68456.1"/>
    <property type="molecule type" value="Genomic_DNA"/>
</dbReference>
<name>V8P2N3_OPHHA</name>
<accession>V8P2N3</accession>
<protein>
    <submittedName>
        <fullName evidence="2">Uncharacterized protein</fullName>
    </submittedName>
</protein>
<proteinExistence type="predicted"/>